<dbReference type="AlphaFoldDB" id="A0A941JTF4"/>
<keyword evidence="6 12" id="KW-0547">Nucleotide-binding</keyword>
<evidence type="ECO:0000256" key="12">
    <source>
        <dbReference type="RuleBase" id="RU364063"/>
    </source>
</evidence>
<keyword evidence="2 12" id="KW-0808">Transferase</keyword>
<reference evidence="15" key="1">
    <citation type="submission" date="2021-02" db="EMBL/GenBank/DDBJ databases">
        <title>Metagenome analyses of Stigonema ocellatum DSM 106950, Chlorogloea purpurea SAG 13.99 and Gomphosphaeria aponina DSM 107014.</title>
        <authorList>
            <person name="Marter P."/>
            <person name="Huang S."/>
        </authorList>
    </citation>
    <scope>NUCLEOTIDE SEQUENCE</scope>
    <source>
        <strain evidence="15">JP213</strain>
    </source>
</reference>
<dbReference type="InterPro" id="IPR012763">
    <property type="entry name" value="DNA_pol_III_sug/sutau_N"/>
</dbReference>
<comment type="similarity">
    <text evidence="1 12">Belongs to the DnaX/STICHEL family.</text>
</comment>
<dbReference type="GO" id="GO:0003677">
    <property type="term" value="F:DNA binding"/>
    <property type="evidence" value="ECO:0007669"/>
    <property type="project" value="InterPro"/>
</dbReference>
<evidence type="ECO:0000259" key="14">
    <source>
        <dbReference type="SMART" id="SM00382"/>
    </source>
</evidence>
<dbReference type="EC" id="2.7.7.7" evidence="12"/>
<feature type="region of interest" description="Disordered" evidence="13">
    <location>
        <begin position="520"/>
        <end position="552"/>
    </location>
</feature>
<evidence type="ECO:0000256" key="6">
    <source>
        <dbReference type="ARBA" id="ARBA00022741"/>
    </source>
</evidence>
<dbReference type="GO" id="GO:0005524">
    <property type="term" value="F:ATP binding"/>
    <property type="evidence" value="ECO:0007669"/>
    <property type="project" value="UniProtKB-KW"/>
</dbReference>
<dbReference type="InterPro" id="IPR050238">
    <property type="entry name" value="DNA_Rep/Repair_Clamp_Loader"/>
</dbReference>
<dbReference type="Pfam" id="PF12169">
    <property type="entry name" value="DNA_pol3_gamma3"/>
    <property type="match status" value="1"/>
</dbReference>
<keyword evidence="7" id="KW-0862">Zinc</keyword>
<keyword evidence="8 12" id="KW-0067">ATP-binding</keyword>
<dbReference type="SMART" id="SM00382">
    <property type="entry name" value="AAA"/>
    <property type="match status" value="1"/>
</dbReference>
<comment type="catalytic activity">
    <reaction evidence="11 12">
        <text>DNA(n) + a 2'-deoxyribonucleoside 5'-triphosphate = DNA(n+1) + diphosphate</text>
        <dbReference type="Rhea" id="RHEA:22508"/>
        <dbReference type="Rhea" id="RHEA-COMP:17339"/>
        <dbReference type="Rhea" id="RHEA-COMP:17340"/>
        <dbReference type="ChEBI" id="CHEBI:33019"/>
        <dbReference type="ChEBI" id="CHEBI:61560"/>
        <dbReference type="ChEBI" id="CHEBI:173112"/>
        <dbReference type="EC" id="2.7.7.7"/>
    </reaction>
</comment>
<dbReference type="InterPro" id="IPR027417">
    <property type="entry name" value="P-loop_NTPase"/>
</dbReference>
<dbReference type="Gene3D" id="1.20.272.10">
    <property type="match status" value="1"/>
</dbReference>
<keyword evidence="3 12" id="KW-0548">Nucleotidyltransferase</keyword>
<dbReference type="FunFam" id="3.40.50.300:FF:000014">
    <property type="entry name" value="DNA polymerase III subunit gamma/tau"/>
    <property type="match status" value="1"/>
</dbReference>
<evidence type="ECO:0000256" key="11">
    <source>
        <dbReference type="ARBA" id="ARBA00049244"/>
    </source>
</evidence>
<evidence type="ECO:0000256" key="1">
    <source>
        <dbReference type="ARBA" id="ARBA00006360"/>
    </source>
</evidence>
<accession>A0A941JTF4</accession>
<dbReference type="Gene3D" id="3.40.50.300">
    <property type="entry name" value="P-loop containing nucleotide triphosphate hydrolases"/>
    <property type="match status" value="1"/>
</dbReference>
<dbReference type="Proteomes" id="UP000767446">
    <property type="component" value="Unassembled WGS sequence"/>
</dbReference>
<dbReference type="NCBIfam" id="NF011510">
    <property type="entry name" value="PRK14948.1"/>
    <property type="match status" value="1"/>
</dbReference>
<evidence type="ECO:0000256" key="8">
    <source>
        <dbReference type="ARBA" id="ARBA00022840"/>
    </source>
</evidence>
<protein>
    <recommendedName>
        <fullName evidence="12">DNA polymerase III subunit gamma/tau</fullName>
        <ecNumber evidence="12">2.7.7.7</ecNumber>
    </recommendedName>
</protein>
<dbReference type="InterPro" id="IPR008921">
    <property type="entry name" value="DNA_pol3_clamp-load_cplx_C"/>
</dbReference>
<evidence type="ECO:0000256" key="2">
    <source>
        <dbReference type="ARBA" id="ARBA00022679"/>
    </source>
</evidence>
<keyword evidence="4 12" id="KW-0235">DNA replication</keyword>
<dbReference type="EMBL" id="JADQBC010000074">
    <property type="protein sequence ID" value="MBR8828522.1"/>
    <property type="molecule type" value="Genomic_DNA"/>
</dbReference>
<gene>
    <name evidence="12" type="primary">dnaX</name>
    <name evidence="15" type="ORF">DSM107014_11590</name>
</gene>
<evidence type="ECO:0000256" key="7">
    <source>
        <dbReference type="ARBA" id="ARBA00022833"/>
    </source>
</evidence>
<dbReference type="InterPro" id="IPR045085">
    <property type="entry name" value="HLD_clamp_pol_III_gamma_tau"/>
</dbReference>
<dbReference type="InterPro" id="IPR003593">
    <property type="entry name" value="AAA+_ATPase"/>
</dbReference>
<dbReference type="PANTHER" id="PTHR11669">
    <property type="entry name" value="REPLICATION FACTOR C / DNA POLYMERASE III GAMMA-TAU SUBUNIT"/>
    <property type="match status" value="1"/>
</dbReference>
<dbReference type="Pfam" id="PF22608">
    <property type="entry name" value="DNAX_ATPase_lid"/>
    <property type="match status" value="1"/>
</dbReference>
<evidence type="ECO:0000256" key="9">
    <source>
        <dbReference type="ARBA" id="ARBA00022932"/>
    </source>
</evidence>
<keyword evidence="9 12" id="KW-0239">DNA-directed DNA polymerase</keyword>
<proteinExistence type="inferred from homology"/>
<feature type="domain" description="AAA+ ATPase" evidence="14">
    <location>
        <begin position="37"/>
        <end position="181"/>
    </location>
</feature>
<dbReference type="Pfam" id="PF23007">
    <property type="entry name" value="DnaA_N-like_STI"/>
    <property type="match status" value="1"/>
</dbReference>
<dbReference type="InterPro" id="IPR022754">
    <property type="entry name" value="DNA_pol_III_gamma-3"/>
</dbReference>
<evidence type="ECO:0000313" key="15">
    <source>
        <dbReference type="EMBL" id="MBR8828522.1"/>
    </source>
</evidence>
<evidence type="ECO:0000313" key="16">
    <source>
        <dbReference type="Proteomes" id="UP000767446"/>
    </source>
</evidence>
<dbReference type="PANTHER" id="PTHR11669:SF0">
    <property type="entry name" value="PROTEIN STICHEL-LIKE 2"/>
    <property type="match status" value="1"/>
</dbReference>
<keyword evidence="5" id="KW-0479">Metal-binding</keyword>
<dbReference type="NCBIfam" id="NF004046">
    <property type="entry name" value="PRK05563.1"/>
    <property type="match status" value="1"/>
</dbReference>
<evidence type="ECO:0000256" key="4">
    <source>
        <dbReference type="ARBA" id="ARBA00022705"/>
    </source>
</evidence>
<dbReference type="InterPro" id="IPR054506">
    <property type="entry name" value="DnaA_N-like_STI"/>
</dbReference>
<dbReference type="FunFam" id="1.10.8.60:FF:000013">
    <property type="entry name" value="DNA polymerase III subunit gamma/tau"/>
    <property type="match status" value="1"/>
</dbReference>
<evidence type="ECO:0000256" key="3">
    <source>
        <dbReference type="ARBA" id="ARBA00022695"/>
    </source>
</evidence>
<dbReference type="GO" id="GO:0046872">
    <property type="term" value="F:metal ion binding"/>
    <property type="evidence" value="ECO:0007669"/>
    <property type="project" value="UniProtKB-KW"/>
</dbReference>
<evidence type="ECO:0000256" key="5">
    <source>
        <dbReference type="ARBA" id="ARBA00022723"/>
    </source>
</evidence>
<evidence type="ECO:0000256" key="10">
    <source>
        <dbReference type="ARBA" id="ARBA00023054"/>
    </source>
</evidence>
<feature type="compositionally biased region" description="Polar residues" evidence="13">
    <location>
        <begin position="522"/>
        <end position="543"/>
    </location>
</feature>
<name>A0A941JTF4_9CHRO</name>
<keyword evidence="10" id="KW-0175">Coiled coil</keyword>
<dbReference type="SUPFAM" id="SSF48019">
    <property type="entry name" value="post-AAA+ oligomerization domain-like"/>
    <property type="match status" value="1"/>
</dbReference>
<dbReference type="Gene3D" id="1.10.8.60">
    <property type="match status" value="1"/>
</dbReference>
<dbReference type="GO" id="GO:0003887">
    <property type="term" value="F:DNA-directed DNA polymerase activity"/>
    <property type="evidence" value="ECO:0007669"/>
    <property type="project" value="UniProtKB-KW"/>
</dbReference>
<dbReference type="GO" id="GO:0009360">
    <property type="term" value="C:DNA polymerase III complex"/>
    <property type="evidence" value="ECO:0007669"/>
    <property type="project" value="InterPro"/>
</dbReference>
<comment type="function">
    <text evidence="12">DNA polymerase III is a complex, multichain enzyme responsible for most of the replicative synthesis in bacteria. This DNA polymerase also exhibits 3' to 5' exonuclease activity.</text>
</comment>
<dbReference type="NCBIfam" id="TIGR02397">
    <property type="entry name" value="dnaX_nterm"/>
    <property type="match status" value="1"/>
</dbReference>
<comment type="caution">
    <text evidence="15">The sequence shown here is derived from an EMBL/GenBank/DDBJ whole genome shotgun (WGS) entry which is preliminary data.</text>
</comment>
<dbReference type="Pfam" id="PF13177">
    <property type="entry name" value="DNA_pol3_delta2"/>
    <property type="match status" value="1"/>
</dbReference>
<sequence>MFYEPLHHKYRPQTFGELVGQDAIATTLTNAITTQRIAPAYLFTGPRGTGKTSSARIFAKSLNCLNSSQPTPTPCGKCEVCLAISRGSALDTIEIDAASNTGVDNMREIIERSQFAPVQGRYKVYVIDECHMLSTAAFNSLLKTLEEPPARVVFVLATTDPQRVLPTIISRCQRFDYRRIPLESMISHLKEIAGKEKIDITDEAVTIVAQIANGGLRDAQSLLDQLSLLSGTITPAMVWDLVGSVPDIDLLLLLEAIAADQPTEVLAQSRSIMNRGREPLVILQNLAHFYLNLLIAKTAPSRSDLVAVTSPTWKKLCAYAQALDSNLIIRVQQYLKDSEVQIKNSTSPRLWLEITLLGLLPSAAQITPLPPLPINAQSPQEKTLQKVVEKINNLPPKPSTTVFNQQSSQPLQEPITPVAPEQVSQVSIWQQMLVNLQNPMTQALLKEHGHLINFDGSSVTIGLKNNTLLNIAKGKLANIEQAFALVFQHQVKVHLQVAPFPESNQNSSEQLPAQNLVREQKSIPQSLPSKPQTLTQSQSVIEQQETKQDYTGDEVRRAAEAIAKCFNGEIIMFPGAEKISATQFPEKLPENNTTIIRGRPNVDGMDEDEIDF</sequence>
<organism evidence="15 16">
    <name type="scientific">Gomphosphaeria aponina SAG 52.96 = DSM 107014</name>
    <dbReference type="NCBI Taxonomy" id="1521640"/>
    <lineage>
        <taxon>Bacteria</taxon>
        <taxon>Bacillati</taxon>
        <taxon>Cyanobacteriota</taxon>
        <taxon>Cyanophyceae</taxon>
        <taxon>Oscillatoriophycideae</taxon>
        <taxon>Chroococcales</taxon>
        <taxon>Gomphosphaeriaceae</taxon>
        <taxon>Gomphosphaeria</taxon>
    </lineage>
</organism>
<dbReference type="GO" id="GO:0006261">
    <property type="term" value="P:DNA-templated DNA replication"/>
    <property type="evidence" value="ECO:0007669"/>
    <property type="project" value="TreeGrafter"/>
</dbReference>
<evidence type="ECO:0000256" key="13">
    <source>
        <dbReference type="SAM" id="MobiDB-lite"/>
    </source>
</evidence>
<dbReference type="SUPFAM" id="SSF52540">
    <property type="entry name" value="P-loop containing nucleoside triphosphate hydrolases"/>
    <property type="match status" value="1"/>
</dbReference>
<comment type="subunit">
    <text evidence="12">DNA polymerase III contains a core (composed of alpha, epsilon and theta chains) that associates with a tau subunit. This core dimerizes to form the POLIII' complex. PolIII' associates with the gamma complex (composed of gamma, delta, delta', psi and chi chains) and with the beta chain to form the complete DNA polymerase III complex.</text>
</comment>